<dbReference type="InterPro" id="IPR017871">
    <property type="entry name" value="ABC_transporter-like_CS"/>
</dbReference>
<dbReference type="InterPro" id="IPR003439">
    <property type="entry name" value="ABC_transporter-like_ATP-bd"/>
</dbReference>
<organism evidence="12 13">
    <name type="scientific">Algicella marina</name>
    <dbReference type="NCBI Taxonomy" id="2683284"/>
    <lineage>
        <taxon>Bacteria</taxon>
        <taxon>Pseudomonadati</taxon>
        <taxon>Pseudomonadota</taxon>
        <taxon>Alphaproteobacteria</taxon>
        <taxon>Rhodobacterales</taxon>
        <taxon>Paracoccaceae</taxon>
        <taxon>Algicella</taxon>
    </lineage>
</organism>
<evidence type="ECO:0000256" key="2">
    <source>
        <dbReference type="ARBA" id="ARBA00022475"/>
    </source>
</evidence>
<dbReference type="InterPro" id="IPR011868">
    <property type="entry name" value="ModC_ABC_ATP-bd"/>
</dbReference>
<dbReference type="EMBL" id="CP046620">
    <property type="protein sequence ID" value="QHQ36773.1"/>
    <property type="molecule type" value="Genomic_DNA"/>
</dbReference>
<dbReference type="Pfam" id="PF03459">
    <property type="entry name" value="TOBE"/>
    <property type="match status" value="1"/>
</dbReference>
<dbReference type="GO" id="GO:0015098">
    <property type="term" value="F:molybdate ion transmembrane transporter activity"/>
    <property type="evidence" value="ECO:0007669"/>
    <property type="project" value="InterPro"/>
</dbReference>
<evidence type="ECO:0000256" key="6">
    <source>
        <dbReference type="ARBA" id="ARBA00022840"/>
    </source>
</evidence>
<proteinExistence type="predicted"/>
<dbReference type="InterPro" id="IPR008995">
    <property type="entry name" value="Mo/tungstate-bd_C_term_dom"/>
</dbReference>
<dbReference type="Proteomes" id="UP000464495">
    <property type="component" value="Chromosome"/>
</dbReference>
<dbReference type="SMART" id="SM00382">
    <property type="entry name" value="AAA"/>
    <property type="match status" value="1"/>
</dbReference>
<dbReference type="Gene3D" id="2.40.50.100">
    <property type="match status" value="1"/>
</dbReference>
<dbReference type="SUPFAM" id="SSF52540">
    <property type="entry name" value="P-loop containing nucleoside triphosphate hydrolases"/>
    <property type="match status" value="1"/>
</dbReference>
<dbReference type="Pfam" id="PF00005">
    <property type="entry name" value="ABC_tran"/>
    <property type="match status" value="1"/>
</dbReference>
<keyword evidence="6 12" id="KW-0067">ATP-binding</keyword>
<keyword evidence="3 9" id="KW-0500">Molybdenum</keyword>
<gene>
    <name evidence="12" type="primary">modC</name>
    <name evidence="12" type="ORF">GO499_17110</name>
</gene>
<evidence type="ECO:0000256" key="1">
    <source>
        <dbReference type="ARBA" id="ARBA00022448"/>
    </source>
</evidence>
<keyword evidence="5" id="KW-0547">Nucleotide-binding</keyword>
<dbReference type="AlphaFoldDB" id="A0A6P1T500"/>
<dbReference type="InterPro" id="IPR005116">
    <property type="entry name" value="Transp-assoc_OB_typ1"/>
</dbReference>
<dbReference type="InterPro" id="IPR004606">
    <property type="entry name" value="Mop_domain"/>
</dbReference>
<keyword evidence="2" id="KW-1003">Cell membrane</keyword>
<evidence type="ECO:0000259" key="10">
    <source>
        <dbReference type="PROSITE" id="PS50893"/>
    </source>
</evidence>
<sequence>MSLDVRIRQTVPGFTLDVDFSAPPGVTALFGRSGAGKTSVVDAVAGLRRPQAGRIVVDGTVLFDSSAGVDVPRHRRRVGYVFQEGRLFPHLNVRRNLLFGQRFGGESAVSFDHVVGMLGIGGLLARRPAGLSGGEKQRVAIGRALLSGARVLLMDEPLASLDEARKAEILPYLQRLKAEAGMPILYVSHALPEIAQLATTLVVMQDGRVLRSGPASEMLSDPAAMPMLGARNAGAVLRTEVLGPGPDGLSRLGFAGGELLVPEVEAVPGARLMVRIAARDVLIANTRPQGLAALNVLPATVLEIRGGEGPGAAVRLSVGGEVILARTTRASVAALSLAEGDACWAVLKATAVAREDIAPEG</sequence>
<dbReference type="PROSITE" id="PS00211">
    <property type="entry name" value="ABC_TRANSPORTER_1"/>
    <property type="match status" value="1"/>
</dbReference>
<dbReference type="PANTHER" id="PTHR43514">
    <property type="entry name" value="ABC TRANSPORTER I FAMILY MEMBER 10"/>
    <property type="match status" value="1"/>
</dbReference>
<evidence type="ECO:0000256" key="7">
    <source>
        <dbReference type="ARBA" id="ARBA00022967"/>
    </source>
</evidence>
<evidence type="ECO:0000313" key="12">
    <source>
        <dbReference type="EMBL" id="QHQ36773.1"/>
    </source>
</evidence>
<evidence type="ECO:0000259" key="11">
    <source>
        <dbReference type="PROSITE" id="PS51866"/>
    </source>
</evidence>
<keyword evidence="13" id="KW-1185">Reference proteome</keyword>
<evidence type="ECO:0000256" key="5">
    <source>
        <dbReference type="ARBA" id="ARBA00022741"/>
    </source>
</evidence>
<dbReference type="RefSeq" id="WP_161863317.1">
    <property type="nucleotide sequence ID" value="NZ_CP046620.1"/>
</dbReference>
<dbReference type="InterPro" id="IPR003593">
    <property type="entry name" value="AAA+_ATPase"/>
</dbReference>
<name>A0A6P1T500_9RHOB</name>
<reference evidence="12 13" key="1">
    <citation type="submission" date="2019-12" db="EMBL/GenBank/DDBJ databases">
        <title>Complete genome sequence of Algicella marina strain 9Alg 56(T) isolated from the red alga Tichocarpus crinitus.</title>
        <authorList>
            <person name="Kim S.-G."/>
            <person name="Nedashkovskaya O.I."/>
        </authorList>
    </citation>
    <scope>NUCLEOTIDE SEQUENCE [LARGE SCALE GENOMIC DNA]</scope>
    <source>
        <strain evidence="12 13">9Alg 56</strain>
    </source>
</reference>
<evidence type="ECO:0000256" key="9">
    <source>
        <dbReference type="PROSITE-ProRule" id="PRU01213"/>
    </source>
</evidence>
<dbReference type="PANTHER" id="PTHR43514:SF4">
    <property type="entry name" value="ABC TRANSPORTER I FAMILY MEMBER 10"/>
    <property type="match status" value="1"/>
</dbReference>
<dbReference type="NCBIfam" id="TIGR02142">
    <property type="entry name" value="modC_ABC"/>
    <property type="match status" value="1"/>
</dbReference>
<feature type="domain" description="Mop" evidence="11">
    <location>
        <begin position="290"/>
        <end position="356"/>
    </location>
</feature>
<feature type="domain" description="ABC transporter" evidence="10">
    <location>
        <begin position="5"/>
        <end position="231"/>
    </location>
</feature>
<dbReference type="PROSITE" id="PS50893">
    <property type="entry name" value="ABC_TRANSPORTER_2"/>
    <property type="match status" value="1"/>
</dbReference>
<accession>A0A6P1T500</accession>
<keyword evidence="1" id="KW-0813">Transport</keyword>
<dbReference type="Gene3D" id="3.40.50.300">
    <property type="entry name" value="P-loop containing nucleotide triphosphate hydrolases"/>
    <property type="match status" value="1"/>
</dbReference>
<dbReference type="GO" id="GO:0016020">
    <property type="term" value="C:membrane"/>
    <property type="evidence" value="ECO:0007669"/>
    <property type="project" value="InterPro"/>
</dbReference>
<keyword evidence="7" id="KW-1278">Translocase</keyword>
<keyword evidence="4" id="KW-0997">Cell inner membrane</keyword>
<dbReference type="InterPro" id="IPR027417">
    <property type="entry name" value="P-loop_NTPase"/>
</dbReference>
<keyword evidence="8" id="KW-0472">Membrane</keyword>
<dbReference type="GO" id="GO:0005524">
    <property type="term" value="F:ATP binding"/>
    <property type="evidence" value="ECO:0007669"/>
    <property type="project" value="UniProtKB-KW"/>
</dbReference>
<dbReference type="SUPFAM" id="SSF50331">
    <property type="entry name" value="MOP-like"/>
    <property type="match status" value="1"/>
</dbReference>
<dbReference type="GO" id="GO:0016887">
    <property type="term" value="F:ATP hydrolysis activity"/>
    <property type="evidence" value="ECO:0007669"/>
    <property type="project" value="InterPro"/>
</dbReference>
<dbReference type="InterPro" id="IPR050334">
    <property type="entry name" value="Molybdenum_import_ModC"/>
</dbReference>
<evidence type="ECO:0000256" key="4">
    <source>
        <dbReference type="ARBA" id="ARBA00022519"/>
    </source>
</evidence>
<evidence type="ECO:0000313" key="13">
    <source>
        <dbReference type="Proteomes" id="UP000464495"/>
    </source>
</evidence>
<evidence type="ECO:0000256" key="8">
    <source>
        <dbReference type="ARBA" id="ARBA00023136"/>
    </source>
</evidence>
<dbReference type="PROSITE" id="PS51866">
    <property type="entry name" value="MOP"/>
    <property type="match status" value="1"/>
</dbReference>
<protein>
    <submittedName>
        <fullName evidence="12">Molybdenum ABC transporter ATP-binding protein</fullName>
    </submittedName>
</protein>
<evidence type="ECO:0000256" key="3">
    <source>
        <dbReference type="ARBA" id="ARBA00022505"/>
    </source>
</evidence>
<dbReference type="KEGG" id="amaq:GO499_17110"/>
<dbReference type="GO" id="GO:0140359">
    <property type="term" value="F:ABC-type transporter activity"/>
    <property type="evidence" value="ECO:0007669"/>
    <property type="project" value="InterPro"/>
</dbReference>